<dbReference type="RefSeq" id="WP_284238552.1">
    <property type="nucleotide sequence ID" value="NZ_BSSQ01000009.1"/>
</dbReference>
<dbReference type="Proteomes" id="UP001157114">
    <property type="component" value="Unassembled WGS sequence"/>
</dbReference>
<protein>
    <recommendedName>
        <fullName evidence="1">Right handed beta helix domain-containing protein</fullName>
    </recommendedName>
</protein>
<accession>A0ABQ6GCI6</accession>
<organism evidence="2 3">
    <name type="scientific">Paenibacillus glycanilyticus</name>
    <dbReference type="NCBI Taxonomy" id="126569"/>
    <lineage>
        <taxon>Bacteria</taxon>
        <taxon>Bacillati</taxon>
        <taxon>Bacillota</taxon>
        <taxon>Bacilli</taxon>
        <taxon>Bacillales</taxon>
        <taxon>Paenibacillaceae</taxon>
        <taxon>Paenibacillus</taxon>
    </lineage>
</organism>
<dbReference type="InterPro" id="IPR006626">
    <property type="entry name" value="PbH1"/>
</dbReference>
<dbReference type="SUPFAM" id="SSF51126">
    <property type="entry name" value="Pectin lyase-like"/>
    <property type="match status" value="1"/>
</dbReference>
<proteinExistence type="predicted"/>
<evidence type="ECO:0000259" key="1">
    <source>
        <dbReference type="Pfam" id="PF13229"/>
    </source>
</evidence>
<dbReference type="InterPro" id="IPR011050">
    <property type="entry name" value="Pectin_lyase_fold/virulence"/>
</dbReference>
<dbReference type="InterPro" id="IPR012334">
    <property type="entry name" value="Pectin_lyas_fold"/>
</dbReference>
<evidence type="ECO:0000313" key="2">
    <source>
        <dbReference type="EMBL" id="GLX67795.1"/>
    </source>
</evidence>
<dbReference type="PANTHER" id="PTHR36453">
    <property type="entry name" value="SECRETED PROTEIN-RELATED"/>
    <property type="match status" value="1"/>
</dbReference>
<sequence>MIEIYVSTTGPALGDGSKEKPFRSIKEAQEAVRSMLRNGATGGITVTVEGGEYLLDAPLRFGRGDADAERCPVLYRNAEGETPELIGGIALKEWEETGNGLWKAEVPEGVRFQTLYADGRRIRKAAMPAAGYYRSLPLEEDGRAGIRYREGELPDGLQEDAAGLQIYVWPGGGEANWFAETIPVAEIEGNKRRILFKRPSCWEIGEDSRYYLQGSLAFLREPGQFHLDEAEGVLYYRPQSGSPLEERVIAPRVGRIIDIQGDNDDGPVSGLTFSGITFACTDFAEDFRMMREEPGMDNAEPDENRNGVIYMRNVSGIEISDCVIRNSGTCGIYLDRCAEGVRLLRNRIEQLGHTGIYASGYAPGEGDFPNQTAAYRNKGHLISDNAITDGGQLVGHGSGIVLYQSGDNEIIHNRIANMPRYGISMKGLRYQRMPEELWGIPVTWDNHSSFLFTRNNSIGHNDISNVMTDSQDGGMIESWGIGRGNAIHGNRLHHSGIHFSFGFGIYLDDASNDVEVTGNVLDHLYQTGEGKLWMAIFSKGIGNRIINNLITNNESECAFGTQEMVGEVNRAITISSNIVSNSGYMYAHVNWSEERLAYADRNLYWRSGEAPLVTGEKLPFPAVGVSKVWGKLHAWESWRTFLEGRYDAETILAPAEFIDEEAGDYRLLPGSPAYRLGWQDIDFTRFGPRVKPSAAE</sequence>
<dbReference type="Gene3D" id="2.160.20.10">
    <property type="entry name" value="Single-stranded right-handed beta-helix, Pectin lyase-like"/>
    <property type="match status" value="2"/>
</dbReference>
<feature type="domain" description="Right handed beta helix" evidence="1">
    <location>
        <begin position="309"/>
        <end position="520"/>
    </location>
</feature>
<name>A0ABQ6GCI6_9BACL</name>
<dbReference type="PANTHER" id="PTHR36453:SF1">
    <property type="entry name" value="RIGHT HANDED BETA HELIX DOMAIN-CONTAINING PROTEIN"/>
    <property type="match status" value="1"/>
</dbReference>
<comment type="caution">
    <text evidence="2">The sequence shown here is derived from an EMBL/GenBank/DDBJ whole genome shotgun (WGS) entry which is preliminary data.</text>
</comment>
<dbReference type="SMART" id="SM00710">
    <property type="entry name" value="PbH1"/>
    <property type="match status" value="6"/>
</dbReference>
<dbReference type="InterPro" id="IPR039448">
    <property type="entry name" value="Beta_helix"/>
</dbReference>
<gene>
    <name evidence="2" type="ORF">MU1_21400</name>
</gene>
<reference evidence="2 3" key="1">
    <citation type="submission" date="2023-03" db="EMBL/GenBank/DDBJ databases">
        <title>Draft genome sequence of the bacteria which degrade cell wall of Tricholomamatutake.</title>
        <authorList>
            <person name="Konishi Y."/>
            <person name="Fukuta Y."/>
            <person name="Shirasaka N."/>
        </authorList>
    </citation>
    <scope>NUCLEOTIDE SEQUENCE [LARGE SCALE GENOMIC DNA]</scope>
    <source>
        <strain evidence="3">mu1</strain>
    </source>
</reference>
<evidence type="ECO:0000313" key="3">
    <source>
        <dbReference type="Proteomes" id="UP001157114"/>
    </source>
</evidence>
<dbReference type="Pfam" id="PF13229">
    <property type="entry name" value="Beta_helix"/>
    <property type="match status" value="1"/>
</dbReference>
<dbReference type="EMBL" id="BSSQ01000009">
    <property type="protein sequence ID" value="GLX67795.1"/>
    <property type="molecule type" value="Genomic_DNA"/>
</dbReference>
<keyword evidence="3" id="KW-1185">Reference proteome</keyword>